<gene>
    <name evidence="1" type="ORF">HB662_01915</name>
</gene>
<name>A0ABX1ESB7_9PROT</name>
<evidence type="ECO:0000313" key="2">
    <source>
        <dbReference type="Proteomes" id="UP000765160"/>
    </source>
</evidence>
<reference evidence="1 2" key="1">
    <citation type="submission" date="2020-03" db="EMBL/GenBank/DDBJ databases">
        <title>Roseomonas selenitidurans sp. nov. isolated from soil.</title>
        <authorList>
            <person name="Liu H."/>
        </authorList>
    </citation>
    <scope>NUCLEOTIDE SEQUENCE [LARGE SCALE GENOMIC DNA]</scope>
    <source>
        <strain evidence="1 2">JCM 15073</strain>
    </source>
</reference>
<sequence>MGLLLVTPATAAERTAIEAGEAWHFSKATPRQITEAKLAGGPGQPNARIRLSAPSGWQLDFWKFIRDVSVWDPAALSPADRGRYLYLFLGEPGTWQRRMNVQKAPLTVRIPGALLVAAVPPANLFYRSVDKVVVLKGDYVGPALLDPGP</sequence>
<organism evidence="1 2">
    <name type="scientific">Falsiroseomonas frigidaquae</name>
    <dbReference type="NCBI Taxonomy" id="487318"/>
    <lineage>
        <taxon>Bacteria</taxon>
        <taxon>Pseudomonadati</taxon>
        <taxon>Pseudomonadota</taxon>
        <taxon>Alphaproteobacteria</taxon>
        <taxon>Acetobacterales</taxon>
        <taxon>Roseomonadaceae</taxon>
        <taxon>Falsiroseomonas</taxon>
    </lineage>
</organism>
<dbReference type="EMBL" id="JAAVTX010000001">
    <property type="protein sequence ID" value="NKE43516.1"/>
    <property type="molecule type" value="Genomic_DNA"/>
</dbReference>
<proteinExistence type="predicted"/>
<dbReference type="RefSeq" id="WP_168046569.1">
    <property type="nucleotide sequence ID" value="NZ_JAATJR010000001.1"/>
</dbReference>
<comment type="caution">
    <text evidence="1">The sequence shown here is derived from an EMBL/GenBank/DDBJ whole genome shotgun (WGS) entry which is preliminary data.</text>
</comment>
<protein>
    <submittedName>
        <fullName evidence="1">Uncharacterized protein</fullName>
    </submittedName>
</protein>
<keyword evidence="2" id="KW-1185">Reference proteome</keyword>
<accession>A0ABX1ESB7</accession>
<evidence type="ECO:0000313" key="1">
    <source>
        <dbReference type="EMBL" id="NKE43516.1"/>
    </source>
</evidence>
<dbReference type="Proteomes" id="UP000765160">
    <property type="component" value="Unassembled WGS sequence"/>
</dbReference>